<dbReference type="GO" id="GO:0043022">
    <property type="term" value="F:ribosome binding"/>
    <property type="evidence" value="ECO:0007669"/>
    <property type="project" value="TreeGrafter"/>
</dbReference>
<dbReference type="Pfam" id="PF13167">
    <property type="entry name" value="GTP-bdg_N"/>
    <property type="match status" value="1"/>
</dbReference>
<comment type="function">
    <text evidence="6">GTPase that associates with the 50S ribosomal subunit and may have a role during protein synthesis or ribosome biogenesis.</text>
</comment>
<dbReference type="Pfam" id="PF01926">
    <property type="entry name" value="MMR_HSR1"/>
    <property type="match status" value="1"/>
</dbReference>
<evidence type="ECO:0000313" key="10">
    <source>
        <dbReference type="EMBL" id="EJU21433.1"/>
    </source>
</evidence>
<dbReference type="PANTHER" id="PTHR10229">
    <property type="entry name" value="GTP-BINDING PROTEIN HFLX"/>
    <property type="match status" value="1"/>
</dbReference>
<feature type="binding site" evidence="8">
    <location>
        <position position="217"/>
    </location>
    <ligand>
        <name>Mg(2+)</name>
        <dbReference type="ChEBI" id="CHEBI:18420"/>
    </ligand>
</feature>
<feature type="binding site" evidence="7">
    <location>
        <begin position="265"/>
        <end position="268"/>
    </location>
    <ligand>
        <name>GTP</name>
        <dbReference type="ChEBI" id="CHEBI:37565"/>
    </ligand>
</feature>
<evidence type="ECO:0000256" key="7">
    <source>
        <dbReference type="PIRSR" id="PIRSR006809-1"/>
    </source>
</evidence>
<dbReference type="InterPro" id="IPR032305">
    <property type="entry name" value="GTP-bd_M"/>
</dbReference>
<comment type="subcellular location">
    <subcellularLocation>
        <location evidence="6">Cytoplasm</location>
    </subcellularLocation>
    <text evidence="6">May associate with membranes.</text>
</comment>
<evidence type="ECO:0000259" key="9">
    <source>
        <dbReference type="PROSITE" id="PS51705"/>
    </source>
</evidence>
<dbReference type="InterPro" id="IPR042108">
    <property type="entry name" value="GTPase_HflX_N_sf"/>
</dbReference>
<feature type="binding site" evidence="8">
    <location>
        <position position="245"/>
    </location>
    <ligand>
        <name>Mg(2+)</name>
        <dbReference type="ChEBI" id="CHEBI:18420"/>
    </ligand>
</feature>
<dbReference type="InterPro" id="IPR027417">
    <property type="entry name" value="P-loop_NTPase"/>
</dbReference>
<evidence type="ECO:0000256" key="5">
    <source>
        <dbReference type="ARBA" id="ARBA00023134"/>
    </source>
</evidence>
<feature type="binding site" evidence="7">
    <location>
        <begin position="331"/>
        <end position="334"/>
    </location>
    <ligand>
        <name>GTP</name>
        <dbReference type="ChEBI" id="CHEBI:37565"/>
    </ligand>
</feature>
<dbReference type="CDD" id="cd01878">
    <property type="entry name" value="HflX"/>
    <property type="match status" value="1"/>
</dbReference>
<dbReference type="PROSITE" id="PS51705">
    <property type="entry name" value="G_HFLX"/>
    <property type="match status" value="1"/>
</dbReference>
<evidence type="ECO:0000313" key="11">
    <source>
        <dbReference type="Proteomes" id="UP000005244"/>
    </source>
</evidence>
<dbReference type="SUPFAM" id="SSF52540">
    <property type="entry name" value="P-loop containing nucleoside triphosphate hydrolases"/>
    <property type="match status" value="1"/>
</dbReference>
<reference evidence="10 11" key="1">
    <citation type="submission" date="2012-07" db="EMBL/GenBank/DDBJ databases">
        <authorList>
            <person name="Durkin A.S."/>
            <person name="McCorrison J."/>
            <person name="Torralba M."/>
            <person name="Gillis M."/>
            <person name="Methe B."/>
            <person name="Sutton G."/>
            <person name="Nelson K.E."/>
        </authorList>
    </citation>
    <scope>NUCLEOTIDE SEQUENCE [LARGE SCALE GENOMIC DNA]</scope>
    <source>
        <strain evidence="10 11">OBRC8</strain>
    </source>
</reference>
<organism evidence="10 11">
    <name type="scientific">Peptoanaerobacter stomatis</name>
    <dbReference type="NCBI Taxonomy" id="796937"/>
    <lineage>
        <taxon>Bacteria</taxon>
        <taxon>Bacillati</taxon>
        <taxon>Bacillota</taxon>
        <taxon>Clostridia</taxon>
        <taxon>Peptostreptococcales</taxon>
        <taxon>Filifactoraceae</taxon>
        <taxon>Peptoanaerobacter</taxon>
    </lineage>
</organism>
<evidence type="ECO:0000256" key="6">
    <source>
        <dbReference type="HAMAP-Rule" id="MF_00900"/>
    </source>
</evidence>
<dbReference type="GO" id="GO:0003924">
    <property type="term" value="F:GTPase activity"/>
    <property type="evidence" value="ECO:0007669"/>
    <property type="project" value="UniProtKB-UniRule"/>
</dbReference>
<dbReference type="HAMAP" id="MF_00900">
    <property type="entry name" value="GTPase_HflX"/>
    <property type="match status" value="1"/>
</dbReference>
<keyword evidence="5 6" id="KW-0342">GTP-binding</keyword>
<dbReference type="Gene3D" id="3.40.50.300">
    <property type="entry name" value="P-loop containing nucleotide triphosphate hydrolases"/>
    <property type="match status" value="1"/>
</dbReference>
<feature type="domain" description="Hflx-type G" evidence="9">
    <location>
        <begin position="204"/>
        <end position="374"/>
    </location>
</feature>
<evidence type="ECO:0000256" key="3">
    <source>
        <dbReference type="ARBA" id="ARBA00022741"/>
    </source>
</evidence>
<protein>
    <recommendedName>
        <fullName evidence="6">GTPase HflX</fullName>
    </recommendedName>
    <alternativeName>
        <fullName evidence="6">GTP-binding protein HflX</fullName>
    </alternativeName>
</protein>
<sequence>MSDTKNIEKVILVGLNITTNIKKQTDIDIYDSMKELEELAQAAGTKILGTTVQNKETYDAAYYIGKGKAEELAELAENMEADTIIFNEELSGVQIKNLEEITKAKVIDRTTLILDIFASRALSKEGKLQVELAQQKYRSARLIGLGSQLSRLGGGIGTRGPGEKKLEIDKRHIKQRIIDIQKELKEISKNRQTQRSSRAKSNLPLVALVGYTNSGKSTILNEIIKTHKDYDKEKEVYVQDMLFATLDVQLRKATLPSNSDYLITDTVGFVSQIPHDLIEAFKATLEEVKYADLLLHVVDLSNDKYKLQMDTTNKVLSEIGVDNKKVLYVFNKADKVNYEANISVNEPFIMISATKRYNIDKFYEMIEQMLSKSKKKVELLIPYSNSDIINKLHDKYNFEEIYEENGTRLKVSLEEEEYGRYKNFITQEF</sequence>
<feature type="binding site" evidence="7">
    <location>
        <begin position="243"/>
        <end position="247"/>
    </location>
    <ligand>
        <name>GTP</name>
        <dbReference type="ChEBI" id="CHEBI:37565"/>
    </ligand>
</feature>
<evidence type="ECO:0000256" key="2">
    <source>
        <dbReference type="ARBA" id="ARBA00022723"/>
    </source>
</evidence>
<keyword evidence="1 6" id="KW-0963">Cytoplasm</keyword>
<keyword evidence="4 8" id="KW-0460">Magnesium</keyword>
<dbReference type="PIRSF" id="PIRSF006809">
    <property type="entry name" value="GTP-binding_hflX_prd"/>
    <property type="match status" value="1"/>
</dbReference>
<feature type="binding site" evidence="7">
    <location>
        <begin position="210"/>
        <end position="217"/>
    </location>
    <ligand>
        <name>GTP</name>
        <dbReference type="ChEBI" id="CHEBI:37565"/>
    </ligand>
</feature>
<comment type="similarity">
    <text evidence="6">Belongs to the TRAFAC class OBG-HflX-like GTPase superfamily. HflX GTPase family.</text>
</comment>
<proteinExistence type="inferred from homology"/>
<dbReference type="Gene3D" id="3.40.50.11060">
    <property type="entry name" value="GTPase HflX, N-terminal domain"/>
    <property type="match status" value="1"/>
</dbReference>
<evidence type="ECO:0000256" key="4">
    <source>
        <dbReference type="ARBA" id="ARBA00022842"/>
    </source>
</evidence>
<dbReference type="InterPro" id="IPR016496">
    <property type="entry name" value="GTPase_HflX"/>
</dbReference>
<dbReference type="PRINTS" id="PR00326">
    <property type="entry name" value="GTP1OBG"/>
</dbReference>
<evidence type="ECO:0000256" key="8">
    <source>
        <dbReference type="PIRSR" id="PIRSR006809-2"/>
    </source>
</evidence>
<dbReference type="Gene3D" id="6.10.250.2860">
    <property type="match status" value="1"/>
</dbReference>
<evidence type="ECO:0000256" key="1">
    <source>
        <dbReference type="ARBA" id="ARBA00022490"/>
    </source>
</evidence>
<comment type="caution">
    <text evidence="10">The sequence shown here is derived from an EMBL/GenBank/DDBJ whole genome shotgun (WGS) entry which is preliminary data.</text>
</comment>
<dbReference type="PATRIC" id="fig|796941.3.peg.1585"/>
<dbReference type="Proteomes" id="UP000005244">
    <property type="component" value="Unassembled WGS sequence"/>
</dbReference>
<dbReference type="GO" id="GO:0046872">
    <property type="term" value="F:metal ion binding"/>
    <property type="evidence" value="ECO:0007669"/>
    <property type="project" value="UniProtKB-KW"/>
</dbReference>
<keyword evidence="3 6" id="KW-0547">Nucleotide-binding</keyword>
<gene>
    <name evidence="6 10" type="primary">hflX</name>
    <name evidence="10" type="ORF">HMPREF1143_0297</name>
</gene>
<dbReference type="PANTHER" id="PTHR10229:SF0">
    <property type="entry name" value="GTP-BINDING PROTEIN 6-RELATED"/>
    <property type="match status" value="1"/>
</dbReference>
<dbReference type="AlphaFoldDB" id="J6HFA5"/>
<accession>J6HFA5</accession>
<keyword evidence="11" id="KW-1185">Reference proteome</keyword>
<name>J6HFA5_9FIRM</name>
<dbReference type="InterPro" id="IPR030394">
    <property type="entry name" value="G_HFLX_dom"/>
</dbReference>
<dbReference type="FunFam" id="3.40.50.11060:FF:000001">
    <property type="entry name" value="GTPase HflX"/>
    <property type="match status" value="1"/>
</dbReference>
<keyword evidence="2 8" id="KW-0479">Metal-binding</keyword>
<dbReference type="EMBL" id="ALNK01000027">
    <property type="protein sequence ID" value="EJU21433.1"/>
    <property type="molecule type" value="Genomic_DNA"/>
</dbReference>
<dbReference type="NCBIfam" id="TIGR03156">
    <property type="entry name" value="GTP_HflX"/>
    <property type="match status" value="1"/>
</dbReference>
<dbReference type="InterPro" id="IPR025121">
    <property type="entry name" value="GTPase_HflX_N"/>
</dbReference>
<dbReference type="InterPro" id="IPR006073">
    <property type="entry name" value="GTP-bd"/>
</dbReference>
<dbReference type="Pfam" id="PF16360">
    <property type="entry name" value="GTP-bdg_M"/>
    <property type="match status" value="1"/>
</dbReference>
<dbReference type="GO" id="GO:0005525">
    <property type="term" value="F:GTP binding"/>
    <property type="evidence" value="ECO:0007669"/>
    <property type="project" value="UniProtKB-UniRule"/>
</dbReference>
<comment type="subunit">
    <text evidence="6">Monomer. Associates with the 50S ribosomal subunit.</text>
</comment>
<dbReference type="RefSeq" id="WP_009531281.1">
    <property type="nucleotide sequence ID" value="NZ_ALNK01000027.1"/>
</dbReference>
<dbReference type="GO" id="GO:0005737">
    <property type="term" value="C:cytoplasm"/>
    <property type="evidence" value="ECO:0007669"/>
    <property type="project" value="UniProtKB-SubCell"/>
</dbReference>
<comment type="cofactor">
    <cofactor evidence="8">
        <name>Mg(2+)</name>
        <dbReference type="ChEBI" id="CHEBI:18420"/>
    </cofactor>
</comment>
<feature type="binding site" evidence="7">
    <location>
        <begin position="352"/>
        <end position="354"/>
    </location>
    <ligand>
        <name>GTP</name>
        <dbReference type="ChEBI" id="CHEBI:37565"/>
    </ligand>
</feature>